<dbReference type="Proteomes" id="UP001167871">
    <property type="component" value="Unassembled WGS sequence"/>
</dbReference>
<reference evidence="1" key="1">
    <citation type="submission" date="2023-06" db="EMBL/GenBank/DDBJ databases">
        <authorList>
            <person name="Zeman M."/>
            <person name="Kubasova T."/>
            <person name="Jahodarova E."/>
            <person name="Nykrynova M."/>
            <person name="Rychlik I."/>
        </authorList>
    </citation>
    <scope>NUCLEOTIDE SEQUENCE</scope>
    <source>
        <strain evidence="1">84_SSukc20</strain>
    </source>
</reference>
<evidence type="ECO:0000313" key="1">
    <source>
        <dbReference type="EMBL" id="MDN0048655.1"/>
    </source>
</evidence>
<dbReference type="RefSeq" id="WP_301639178.1">
    <property type="nucleotide sequence ID" value="NZ_JAUEII010000006.1"/>
</dbReference>
<reference evidence="1" key="2">
    <citation type="submission" date="2024-05" db="EMBL/GenBank/DDBJ databases">
        <title>Identification and characterization of horizontal gene transfer across gut microbiota members of farm animals based on homology search.</title>
        <authorList>
            <person name="Schwarzerova J."/>
            <person name="Nykrynova M."/>
            <person name="Jureckova K."/>
            <person name="Cejkova D."/>
            <person name="Rychlik I."/>
        </authorList>
    </citation>
    <scope>NUCLEOTIDE SEQUENCE</scope>
    <source>
        <strain evidence="1">84_SSukc20</strain>
    </source>
</reference>
<dbReference type="InterPro" id="IPR029470">
    <property type="entry name" value="PDDEXK_4"/>
</dbReference>
<dbReference type="Pfam" id="PF14281">
    <property type="entry name" value="PDDEXK_4"/>
    <property type="match status" value="1"/>
</dbReference>
<protein>
    <submittedName>
        <fullName evidence="1">DUF6530 family protein</fullName>
    </submittedName>
</protein>
<name>A0ABT7X3I6_9BACE</name>
<dbReference type="InterPro" id="IPR045352">
    <property type="entry name" value="DUF6530"/>
</dbReference>
<organism evidence="1 2">
    <name type="scientific">Bacteroides gallinaceum</name>
    <dbReference type="NCBI Taxonomy" id="1462571"/>
    <lineage>
        <taxon>Bacteria</taxon>
        <taxon>Pseudomonadati</taxon>
        <taxon>Bacteroidota</taxon>
        <taxon>Bacteroidia</taxon>
        <taxon>Bacteroidales</taxon>
        <taxon>Bacteroidaceae</taxon>
        <taxon>Bacteroides</taxon>
    </lineage>
</organism>
<dbReference type="Pfam" id="PF20140">
    <property type="entry name" value="DUF6530"/>
    <property type="match status" value="1"/>
</dbReference>
<sequence>MSEKNIPTWLSHKPIISVDYESKDAYANDAKFLSIGKSTWDIDDISAKIWRKSDSRWSRSSEEMPLWRVLDLAKLVIATIMGKKSSLNETVINSDDIEFLHDFLNENMELYLPRLKEIQGLLVPTSNKDDSNIIMPNLFSYATSELSQDAFFAWLINWADDSYIKKDESLCMLGKSFLSLLTNIPINEIHSINVGRQWKNIDIWVEINDDTFLIIEDKIETCIHDEQDLRYKEIVQEEYKDIRNKLLFSYVKTGNESLSNLKEIKDHGYKTINRKDILSILTQYKGNNVIVIDFCSHLQQIEDETNNYKHKPVKDWGWYEWQGFYLELESRFSTIKDNNDAKWDYVSNSSGGFLGFWWHFKKNDEVTIYLQFEQDKVCVKIEYEGDNRSEIRNKYHDILIREAHKFQASIERPKRFGSGIYMTIGIIPSKNIFGDGCINIKKMIELLEKYELVIDNCVS</sequence>
<dbReference type="EMBL" id="JAUEII010000006">
    <property type="protein sequence ID" value="MDN0048655.1"/>
    <property type="molecule type" value="Genomic_DNA"/>
</dbReference>
<evidence type="ECO:0000313" key="2">
    <source>
        <dbReference type="Proteomes" id="UP001167871"/>
    </source>
</evidence>
<gene>
    <name evidence="1" type="ORF">QVO10_04510</name>
</gene>
<keyword evidence="2" id="KW-1185">Reference proteome</keyword>
<accession>A0ABT7X3I6</accession>
<comment type="caution">
    <text evidence="1">The sequence shown here is derived from an EMBL/GenBank/DDBJ whole genome shotgun (WGS) entry which is preliminary data.</text>
</comment>
<proteinExistence type="predicted"/>